<organism evidence="11 12">
    <name type="scientific">Mycolicibacterium hodleri</name>
    <dbReference type="NCBI Taxonomy" id="49897"/>
    <lineage>
        <taxon>Bacteria</taxon>
        <taxon>Bacillati</taxon>
        <taxon>Actinomycetota</taxon>
        <taxon>Actinomycetes</taxon>
        <taxon>Mycobacteriales</taxon>
        <taxon>Mycobacteriaceae</taxon>
        <taxon>Mycolicibacterium</taxon>
    </lineage>
</organism>
<evidence type="ECO:0000256" key="8">
    <source>
        <dbReference type="ARBA" id="ARBA00022989"/>
    </source>
</evidence>
<keyword evidence="6" id="KW-0378">Hydrolase</keyword>
<dbReference type="Gene3D" id="3.30.2390.20">
    <property type="entry name" value="Type VII secretion system EccB, repeat 1 domain"/>
    <property type="match status" value="1"/>
</dbReference>
<keyword evidence="7" id="KW-0067">ATP-binding</keyword>
<dbReference type="InterPro" id="IPR042485">
    <property type="entry name" value="T7SS_EccB_R3"/>
</dbReference>
<dbReference type="GO" id="GO:0005886">
    <property type="term" value="C:plasma membrane"/>
    <property type="evidence" value="ECO:0007669"/>
    <property type="project" value="UniProtKB-SubCell"/>
</dbReference>
<reference evidence="11 12" key="1">
    <citation type="submission" date="2018-10" db="EMBL/GenBank/DDBJ databases">
        <title>Draft genome of Mycobacterium hodleri strain B.</title>
        <authorList>
            <person name="Amande T.J."/>
            <person name="Mcgenity T.J."/>
        </authorList>
    </citation>
    <scope>NUCLEOTIDE SEQUENCE [LARGE SCALE GENOMIC DNA]</scope>
    <source>
        <strain evidence="11 12">B</strain>
    </source>
</reference>
<sequence>MPAQVTTRAQVNGYRFLLRRLQHALIRADSRMIHDPMRGQMRALLTGLAVAVLIAGAAGVLAFFKPAPNFGTSSIMLSDSDGALYVRIGDRLHPALNLASARLAVGKNEAPGRVDRKFLDTVARGPAVGIIGAPSAIHSGEDLSTSAWTVCDSTVTPPVTAAVGTTSVSTTVLANDPVLGPDVSPATSGQALLARSGGTTYLLYDGVRAEIDPRDPVLTAALRLTGVAPREVSVGLLNAFPLVAPIRPIRIDGIGGATSYLPAAFPVGSLTRTMDSRGEQLYVVLTQGLQPISAETADIIRYGNPESAAAREPAVISPARLGRLPIVRVLGVDDYPTTALDVVSADSAPVVCMSWERWLGDATASTRVLLGNRLPLPRDAQPVQVASADGPGPGVDAVYLKPGTGEYVQAANPGSGPALGDLFYVSDLGLRYPVKDASTAAILGLVGVSESRDVPEHAEAAPWPILSLLPPGPRLSQEAALIAHDGMAADPAGVAVSPTVPASSP</sequence>
<evidence type="ECO:0000256" key="7">
    <source>
        <dbReference type="ARBA" id="ARBA00022840"/>
    </source>
</evidence>
<evidence type="ECO:0000313" key="11">
    <source>
        <dbReference type="EMBL" id="TQR82375.1"/>
    </source>
</evidence>
<gene>
    <name evidence="11" type="primary">eccB</name>
    <name evidence="11" type="ORF">D8S82_32465</name>
</gene>
<dbReference type="Pfam" id="PF05108">
    <property type="entry name" value="T7SS_ESX1_EccB"/>
    <property type="match status" value="1"/>
</dbReference>
<dbReference type="InterPro" id="IPR007795">
    <property type="entry name" value="T7SS_EccB"/>
</dbReference>
<dbReference type="Gene3D" id="2.40.50.910">
    <property type="entry name" value="Type VII secretion system EccB, repeat 3 domain"/>
    <property type="match status" value="1"/>
</dbReference>
<keyword evidence="3" id="KW-1003">Cell membrane</keyword>
<evidence type="ECO:0000256" key="6">
    <source>
        <dbReference type="ARBA" id="ARBA00022801"/>
    </source>
</evidence>
<accession>A0A544VQV6</accession>
<dbReference type="GO" id="GO:0005524">
    <property type="term" value="F:ATP binding"/>
    <property type="evidence" value="ECO:0007669"/>
    <property type="project" value="UniProtKB-KW"/>
</dbReference>
<dbReference type="EMBL" id="VIFX01000078">
    <property type="protein sequence ID" value="TQR82375.1"/>
    <property type="molecule type" value="Genomic_DNA"/>
</dbReference>
<protein>
    <submittedName>
        <fullName evidence="11">Type VII secretion protein EccB</fullName>
    </submittedName>
</protein>
<dbReference type="AlphaFoldDB" id="A0A544VQV6"/>
<dbReference type="PANTHER" id="PTHR40765:SF2">
    <property type="entry name" value="ESX-2 SECRETION SYSTEM ATPASE ECCB2"/>
    <property type="match status" value="1"/>
</dbReference>
<name>A0A544VQV6_9MYCO</name>
<evidence type="ECO:0000313" key="12">
    <source>
        <dbReference type="Proteomes" id="UP000315759"/>
    </source>
</evidence>
<keyword evidence="8 10" id="KW-1133">Transmembrane helix</keyword>
<evidence type="ECO:0000256" key="10">
    <source>
        <dbReference type="SAM" id="Phobius"/>
    </source>
</evidence>
<evidence type="ECO:0000256" key="2">
    <source>
        <dbReference type="ARBA" id="ARBA00008149"/>
    </source>
</evidence>
<evidence type="ECO:0000256" key="1">
    <source>
        <dbReference type="ARBA" id="ARBA00004162"/>
    </source>
</evidence>
<keyword evidence="9 10" id="KW-0472">Membrane</keyword>
<comment type="caution">
    <text evidence="11">The sequence shown here is derived from an EMBL/GenBank/DDBJ whole genome shotgun (WGS) entry which is preliminary data.</text>
</comment>
<evidence type="ECO:0000256" key="4">
    <source>
        <dbReference type="ARBA" id="ARBA00022692"/>
    </source>
</evidence>
<dbReference type="GO" id="GO:0016787">
    <property type="term" value="F:hydrolase activity"/>
    <property type="evidence" value="ECO:0007669"/>
    <property type="project" value="UniProtKB-KW"/>
</dbReference>
<keyword evidence="4 10" id="KW-0812">Transmembrane</keyword>
<dbReference type="RefSeq" id="WP_142556026.1">
    <property type="nucleotide sequence ID" value="NZ_VIFX01000078.1"/>
</dbReference>
<dbReference type="NCBIfam" id="TIGR03919">
    <property type="entry name" value="T7SS_EccB"/>
    <property type="match status" value="1"/>
</dbReference>
<evidence type="ECO:0000256" key="9">
    <source>
        <dbReference type="ARBA" id="ARBA00023136"/>
    </source>
</evidence>
<dbReference type="PANTHER" id="PTHR40765">
    <property type="entry name" value="ESX-2 SECRETION SYSTEM ATPASE ECCB2"/>
    <property type="match status" value="1"/>
</dbReference>
<comment type="similarity">
    <text evidence="2">Belongs to the EccB family.</text>
</comment>
<keyword evidence="12" id="KW-1185">Reference proteome</keyword>
<dbReference type="Proteomes" id="UP000315759">
    <property type="component" value="Unassembled WGS sequence"/>
</dbReference>
<dbReference type="InterPro" id="IPR044857">
    <property type="entry name" value="T7SS_EccB_R1"/>
</dbReference>
<dbReference type="GO" id="GO:0005576">
    <property type="term" value="C:extracellular region"/>
    <property type="evidence" value="ECO:0007669"/>
    <property type="project" value="TreeGrafter"/>
</dbReference>
<keyword evidence="5" id="KW-0547">Nucleotide-binding</keyword>
<feature type="transmembrane region" description="Helical" evidence="10">
    <location>
        <begin position="43"/>
        <end position="64"/>
    </location>
</feature>
<evidence type="ECO:0000256" key="5">
    <source>
        <dbReference type="ARBA" id="ARBA00022741"/>
    </source>
</evidence>
<evidence type="ECO:0000256" key="3">
    <source>
        <dbReference type="ARBA" id="ARBA00022475"/>
    </source>
</evidence>
<comment type="subcellular location">
    <subcellularLocation>
        <location evidence="1">Cell membrane</location>
        <topology evidence="1">Single-pass membrane protein</topology>
    </subcellularLocation>
</comment>
<proteinExistence type="inferred from homology"/>